<keyword evidence="15 18" id="KW-0472">Membrane</keyword>
<keyword evidence="9" id="KW-1278">Translocase</keyword>
<reference evidence="20" key="1">
    <citation type="submission" date="2017-06" db="EMBL/GenBank/DDBJ databases">
        <title>Intraspecific and geographical variation in mitogenome of Saccostrea cucullata (Bivalvia: Ostreidae).</title>
        <authorList>
            <person name="Song S.-L."/>
            <person name="Yong H.-S."/>
            <person name="Lim P.-E."/>
            <person name="Aileen Tan S.-H."/>
        </authorList>
    </citation>
    <scope>NUCLEOTIDE SEQUENCE</scope>
    <source>
        <strain evidence="20">SC1</strain>
    </source>
</reference>
<dbReference type="AlphaFoldDB" id="A0A344PFQ6"/>
<feature type="transmembrane region" description="Helical" evidence="18">
    <location>
        <begin position="201"/>
        <end position="220"/>
    </location>
</feature>
<feature type="transmembrane region" description="Helical" evidence="18">
    <location>
        <begin position="124"/>
        <end position="145"/>
    </location>
</feature>
<evidence type="ECO:0000256" key="14">
    <source>
        <dbReference type="ARBA" id="ARBA00023128"/>
    </source>
</evidence>
<comment type="catalytic activity">
    <reaction evidence="17">
        <text>a ubiquinone + NADH + 5 H(+)(in) = a ubiquinol + NAD(+) + 4 H(+)(out)</text>
        <dbReference type="Rhea" id="RHEA:29091"/>
        <dbReference type="Rhea" id="RHEA-COMP:9565"/>
        <dbReference type="Rhea" id="RHEA-COMP:9566"/>
        <dbReference type="ChEBI" id="CHEBI:15378"/>
        <dbReference type="ChEBI" id="CHEBI:16389"/>
        <dbReference type="ChEBI" id="CHEBI:17976"/>
        <dbReference type="ChEBI" id="CHEBI:57540"/>
        <dbReference type="ChEBI" id="CHEBI:57945"/>
        <dbReference type="EC" id="7.1.1.2"/>
    </reaction>
</comment>
<evidence type="ECO:0000256" key="10">
    <source>
        <dbReference type="ARBA" id="ARBA00022982"/>
    </source>
</evidence>
<evidence type="ECO:0000256" key="2">
    <source>
        <dbReference type="ARBA" id="ARBA00007012"/>
    </source>
</evidence>
<dbReference type="GO" id="GO:0008137">
    <property type="term" value="F:NADH dehydrogenase (ubiquinone) activity"/>
    <property type="evidence" value="ECO:0007669"/>
    <property type="project" value="UniProtKB-EC"/>
</dbReference>
<evidence type="ECO:0000256" key="12">
    <source>
        <dbReference type="ARBA" id="ARBA00023027"/>
    </source>
</evidence>
<feature type="transmembrane region" description="Helical" evidence="18">
    <location>
        <begin position="151"/>
        <end position="169"/>
    </location>
</feature>
<feature type="transmembrane region" description="Helical" evidence="18">
    <location>
        <begin position="232"/>
        <end position="251"/>
    </location>
</feature>
<evidence type="ECO:0000256" key="13">
    <source>
        <dbReference type="ARBA" id="ARBA00023075"/>
    </source>
</evidence>
<keyword evidence="7 18" id="KW-0812">Transmembrane</keyword>
<accession>A0A344PFQ6</accession>
<keyword evidence="13" id="KW-0830">Ubiquinone</keyword>
<geneLocation type="mitochondrion" evidence="20"/>
<dbReference type="Pfam" id="PF00361">
    <property type="entry name" value="Proton_antipo_M"/>
    <property type="match status" value="1"/>
</dbReference>
<keyword evidence="8" id="KW-0999">Mitochondrion inner membrane</keyword>
<dbReference type="InterPro" id="IPR001750">
    <property type="entry name" value="ND/Mrp_TM"/>
</dbReference>
<comment type="subcellular location">
    <subcellularLocation>
        <location evidence="1">Mitochondrion inner membrane</location>
        <topology evidence="1">Multi-pass membrane protein</topology>
    </subcellularLocation>
</comment>
<proteinExistence type="inferred from homology"/>
<evidence type="ECO:0000256" key="9">
    <source>
        <dbReference type="ARBA" id="ARBA00022967"/>
    </source>
</evidence>
<keyword evidence="14 20" id="KW-0496">Mitochondrion</keyword>
<evidence type="ECO:0000256" key="3">
    <source>
        <dbReference type="ARBA" id="ARBA00012944"/>
    </source>
</evidence>
<organism evidence="20">
    <name type="scientific">Saccostrea cuccullata</name>
    <name type="common">small rock oyster</name>
    <dbReference type="NCBI Taxonomy" id="36930"/>
    <lineage>
        <taxon>Eukaryota</taxon>
        <taxon>Metazoa</taxon>
        <taxon>Spiralia</taxon>
        <taxon>Lophotrochozoa</taxon>
        <taxon>Mollusca</taxon>
        <taxon>Bivalvia</taxon>
        <taxon>Autobranchia</taxon>
        <taxon>Pteriomorphia</taxon>
        <taxon>Ostreida</taxon>
        <taxon>Ostreoidea</taxon>
        <taxon>Ostreidae</taxon>
        <taxon>Saccostrea</taxon>
    </lineage>
</organism>
<feature type="transmembrane region" description="Helical" evidence="18">
    <location>
        <begin position="271"/>
        <end position="292"/>
    </location>
</feature>
<evidence type="ECO:0000256" key="16">
    <source>
        <dbReference type="ARBA" id="ARBA00031028"/>
    </source>
</evidence>
<feature type="domain" description="NADH:quinone oxidoreductase/Mrp antiporter transmembrane" evidence="19">
    <location>
        <begin position="82"/>
        <end position="283"/>
    </location>
</feature>
<dbReference type="InterPro" id="IPR050175">
    <property type="entry name" value="Complex_I_Subunit_2"/>
</dbReference>
<keyword evidence="5" id="KW-0813">Transport</keyword>
<dbReference type="EMBL" id="MF198444">
    <property type="protein sequence ID" value="AXC47880.1"/>
    <property type="molecule type" value="Genomic_DNA"/>
</dbReference>
<sequence>MYYSLAGLIFTLLGLYFALVVTLVTSVFWVWVAMDLSTIFLVPFFCCGMSLTGLYKWYKGSATYFVVQFMGSASILYSGLMLWEFSFEAMGLTFLMTGFILKLGLFPLHFWVPRSFMNFHYPGIYLSGVAQKVLLIPAIPFLGTVSYLNDLLSLSAIASVLYGPVAMFNCTNIKTFLAYSSVNNTGLMVICMGMSKDLFVFYAICYSVSMLFLVLILSVCMSDTILQMGRTLPDIYLPGFMAMSLSFAGFPPLTDFCAKFVVVSSFVEYHMWFYVAVILISSVVNLLAWVWVHVVVIGMMRHVDDSEPSVEDLLVNLGSFLWNVGGGGVFMMFY</sequence>
<feature type="transmembrane region" description="Helical" evidence="18">
    <location>
        <begin position="62"/>
        <end position="83"/>
    </location>
</feature>
<dbReference type="PANTHER" id="PTHR46552:SF1">
    <property type="entry name" value="NADH-UBIQUINONE OXIDOREDUCTASE CHAIN 2"/>
    <property type="match status" value="1"/>
</dbReference>
<dbReference type="GO" id="GO:0005743">
    <property type="term" value="C:mitochondrial inner membrane"/>
    <property type="evidence" value="ECO:0007669"/>
    <property type="project" value="UniProtKB-SubCell"/>
</dbReference>
<feature type="transmembrane region" description="Helical" evidence="18">
    <location>
        <begin position="7"/>
        <end position="32"/>
    </location>
</feature>
<evidence type="ECO:0000256" key="1">
    <source>
        <dbReference type="ARBA" id="ARBA00004448"/>
    </source>
</evidence>
<evidence type="ECO:0000259" key="19">
    <source>
        <dbReference type="Pfam" id="PF00361"/>
    </source>
</evidence>
<evidence type="ECO:0000256" key="8">
    <source>
        <dbReference type="ARBA" id="ARBA00022792"/>
    </source>
</evidence>
<feature type="transmembrane region" description="Helical" evidence="18">
    <location>
        <begin position="38"/>
        <end position="55"/>
    </location>
</feature>
<dbReference type="EC" id="7.1.1.2" evidence="3"/>
<evidence type="ECO:0000256" key="17">
    <source>
        <dbReference type="ARBA" id="ARBA00049551"/>
    </source>
</evidence>
<keyword evidence="12" id="KW-0520">NAD</keyword>
<keyword evidence="11 18" id="KW-1133">Transmembrane helix</keyword>
<dbReference type="PANTHER" id="PTHR46552">
    <property type="entry name" value="NADH-UBIQUINONE OXIDOREDUCTASE CHAIN 2"/>
    <property type="match status" value="1"/>
</dbReference>
<evidence type="ECO:0000256" key="15">
    <source>
        <dbReference type="ARBA" id="ARBA00023136"/>
    </source>
</evidence>
<evidence type="ECO:0000256" key="4">
    <source>
        <dbReference type="ARBA" id="ARBA00021008"/>
    </source>
</evidence>
<evidence type="ECO:0000256" key="5">
    <source>
        <dbReference type="ARBA" id="ARBA00022448"/>
    </source>
</evidence>
<comment type="similarity">
    <text evidence="2">Belongs to the complex I subunit 2 family.</text>
</comment>
<evidence type="ECO:0000256" key="11">
    <source>
        <dbReference type="ARBA" id="ARBA00022989"/>
    </source>
</evidence>
<evidence type="ECO:0000256" key="18">
    <source>
        <dbReference type="SAM" id="Phobius"/>
    </source>
</evidence>
<keyword evidence="6" id="KW-0679">Respiratory chain</keyword>
<gene>
    <name evidence="20" type="primary">ND2</name>
</gene>
<evidence type="ECO:0000256" key="6">
    <source>
        <dbReference type="ARBA" id="ARBA00022660"/>
    </source>
</evidence>
<evidence type="ECO:0000313" key="20">
    <source>
        <dbReference type="EMBL" id="AXC47880.1"/>
    </source>
</evidence>
<feature type="transmembrane region" description="Helical" evidence="18">
    <location>
        <begin position="89"/>
        <end position="112"/>
    </location>
</feature>
<keyword evidence="10" id="KW-0249">Electron transport</keyword>
<dbReference type="GO" id="GO:0006120">
    <property type="term" value="P:mitochondrial electron transport, NADH to ubiquinone"/>
    <property type="evidence" value="ECO:0007669"/>
    <property type="project" value="TreeGrafter"/>
</dbReference>
<name>A0A344PFQ6_9BIVA</name>
<evidence type="ECO:0000256" key="7">
    <source>
        <dbReference type="ARBA" id="ARBA00022692"/>
    </source>
</evidence>
<protein>
    <recommendedName>
        <fullName evidence="4">NADH-ubiquinone oxidoreductase chain 2</fullName>
        <ecNumber evidence="3">7.1.1.2</ecNumber>
    </recommendedName>
    <alternativeName>
        <fullName evidence="16">NADH dehydrogenase subunit 2</fullName>
    </alternativeName>
</protein>